<evidence type="ECO:0000256" key="5">
    <source>
        <dbReference type="ARBA" id="ARBA00022833"/>
    </source>
</evidence>
<dbReference type="GO" id="GO:0008270">
    <property type="term" value="F:zinc ion binding"/>
    <property type="evidence" value="ECO:0007669"/>
    <property type="project" value="UniProtKB-KW"/>
</dbReference>
<comment type="caution">
    <text evidence="10">The sequence shown here is derived from an EMBL/GenBank/DDBJ whole genome shotgun (WGS) entry which is preliminary data.</text>
</comment>
<dbReference type="FunFam" id="3.30.160.60:FF:000100">
    <property type="entry name" value="Zinc finger 45-like"/>
    <property type="match status" value="1"/>
</dbReference>
<evidence type="ECO:0000256" key="6">
    <source>
        <dbReference type="ARBA" id="ARBA00023242"/>
    </source>
</evidence>
<gene>
    <name evidence="10" type="ORF">QYM36_012908</name>
</gene>
<feature type="domain" description="C2H2-type" evidence="9">
    <location>
        <begin position="364"/>
        <end position="391"/>
    </location>
</feature>
<keyword evidence="3" id="KW-0677">Repeat</keyword>
<feature type="domain" description="C2H2-type" evidence="9">
    <location>
        <begin position="598"/>
        <end position="626"/>
    </location>
</feature>
<keyword evidence="6" id="KW-0539">Nucleus</keyword>
<evidence type="ECO:0000256" key="2">
    <source>
        <dbReference type="ARBA" id="ARBA00022723"/>
    </source>
</evidence>
<feature type="domain" description="C2H2-type" evidence="9">
    <location>
        <begin position="718"/>
        <end position="742"/>
    </location>
</feature>
<evidence type="ECO:0000256" key="8">
    <source>
        <dbReference type="SAM" id="MobiDB-lite"/>
    </source>
</evidence>
<reference evidence="10" key="1">
    <citation type="submission" date="2023-07" db="EMBL/GenBank/DDBJ databases">
        <title>Chromosome-level genome assembly of Artemia franciscana.</title>
        <authorList>
            <person name="Jo E."/>
        </authorList>
    </citation>
    <scope>NUCLEOTIDE SEQUENCE</scope>
    <source>
        <tissue evidence="10">Whole body</tissue>
    </source>
</reference>
<evidence type="ECO:0000256" key="3">
    <source>
        <dbReference type="ARBA" id="ARBA00022737"/>
    </source>
</evidence>
<name>A0AA88KY84_ARTSF</name>
<dbReference type="Proteomes" id="UP001187531">
    <property type="component" value="Unassembled WGS sequence"/>
</dbReference>
<evidence type="ECO:0000256" key="7">
    <source>
        <dbReference type="PROSITE-ProRule" id="PRU00042"/>
    </source>
</evidence>
<feature type="domain" description="C2H2-type" evidence="9">
    <location>
        <begin position="336"/>
        <end position="363"/>
    </location>
</feature>
<evidence type="ECO:0000313" key="10">
    <source>
        <dbReference type="EMBL" id="KAK2711943.1"/>
    </source>
</evidence>
<evidence type="ECO:0000256" key="1">
    <source>
        <dbReference type="ARBA" id="ARBA00004123"/>
    </source>
</evidence>
<dbReference type="Pfam" id="PF13912">
    <property type="entry name" value="zf-C2H2_6"/>
    <property type="match status" value="2"/>
</dbReference>
<dbReference type="SMART" id="SM00355">
    <property type="entry name" value="ZnF_C2H2"/>
    <property type="match status" value="10"/>
</dbReference>
<feature type="compositionally biased region" description="Basic and acidic residues" evidence="8">
    <location>
        <begin position="555"/>
        <end position="567"/>
    </location>
</feature>
<evidence type="ECO:0000313" key="11">
    <source>
        <dbReference type="Proteomes" id="UP001187531"/>
    </source>
</evidence>
<feature type="domain" description="C2H2-type" evidence="9">
    <location>
        <begin position="664"/>
        <end position="686"/>
    </location>
</feature>
<comment type="subcellular location">
    <subcellularLocation>
        <location evidence="1">Nucleus</location>
    </subcellularLocation>
</comment>
<dbReference type="InterPro" id="IPR013087">
    <property type="entry name" value="Znf_C2H2_type"/>
</dbReference>
<keyword evidence="4 7" id="KW-0863">Zinc-finger</keyword>
<dbReference type="PROSITE" id="PS00028">
    <property type="entry name" value="ZINC_FINGER_C2H2_1"/>
    <property type="match status" value="9"/>
</dbReference>
<feature type="compositionally biased region" description="Polar residues" evidence="8">
    <location>
        <begin position="9"/>
        <end position="18"/>
    </location>
</feature>
<dbReference type="Gene3D" id="3.30.160.60">
    <property type="entry name" value="Classic Zinc Finger"/>
    <property type="match status" value="7"/>
</dbReference>
<dbReference type="GO" id="GO:0005634">
    <property type="term" value="C:nucleus"/>
    <property type="evidence" value="ECO:0007669"/>
    <property type="project" value="UniProtKB-SubCell"/>
</dbReference>
<feature type="domain" description="C2H2-type" evidence="9">
    <location>
        <begin position="626"/>
        <end position="650"/>
    </location>
</feature>
<feature type="region of interest" description="Disordered" evidence="8">
    <location>
        <begin position="526"/>
        <end position="571"/>
    </location>
</feature>
<dbReference type="PANTHER" id="PTHR24394:SF29">
    <property type="entry name" value="MYONEURIN"/>
    <property type="match status" value="1"/>
</dbReference>
<evidence type="ECO:0000259" key="9">
    <source>
        <dbReference type="PROSITE" id="PS50157"/>
    </source>
</evidence>
<evidence type="ECO:0000256" key="4">
    <source>
        <dbReference type="ARBA" id="ARBA00022771"/>
    </source>
</evidence>
<dbReference type="PANTHER" id="PTHR24394">
    <property type="entry name" value="ZINC FINGER PROTEIN"/>
    <property type="match status" value="1"/>
</dbReference>
<dbReference type="SUPFAM" id="SSF57667">
    <property type="entry name" value="beta-beta-alpha zinc fingers"/>
    <property type="match status" value="6"/>
</dbReference>
<dbReference type="FunFam" id="3.30.160.60:FF:002343">
    <property type="entry name" value="Zinc finger protein 33A"/>
    <property type="match status" value="1"/>
</dbReference>
<proteinExistence type="predicted"/>
<feature type="domain" description="C2H2-type" evidence="9">
    <location>
        <begin position="392"/>
        <end position="420"/>
    </location>
</feature>
<dbReference type="EMBL" id="JAVRJZ010000016">
    <property type="protein sequence ID" value="KAK2711943.1"/>
    <property type="molecule type" value="Genomic_DNA"/>
</dbReference>
<dbReference type="InterPro" id="IPR036236">
    <property type="entry name" value="Znf_C2H2_sf"/>
</dbReference>
<dbReference type="AlphaFoldDB" id="A0AA88KY84"/>
<dbReference type="PROSITE" id="PS50157">
    <property type="entry name" value="ZINC_FINGER_C2H2_2"/>
    <property type="match status" value="9"/>
</dbReference>
<keyword evidence="2" id="KW-0479">Metal-binding</keyword>
<feature type="region of interest" description="Disordered" evidence="8">
    <location>
        <begin position="1"/>
        <end position="20"/>
    </location>
</feature>
<dbReference type="GO" id="GO:0000981">
    <property type="term" value="F:DNA-binding transcription factor activity, RNA polymerase II-specific"/>
    <property type="evidence" value="ECO:0007669"/>
    <property type="project" value="TreeGrafter"/>
</dbReference>
<protein>
    <recommendedName>
        <fullName evidence="9">C2H2-type domain-containing protein</fullName>
    </recommendedName>
</protein>
<accession>A0AA88KY84</accession>
<feature type="domain" description="C2H2-type" evidence="9">
    <location>
        <begin position="279"/>
        <end position="307"/>
    </location>
</feature>
<feature type="domain" description="C2H2-type" evidence="9">
    <location>
        <begin position="307"/>
        <end position="335"/>
    </location>
</feature>
<sequence length="742" mass="84411">MADPMHISNMDSNESSISNKEHHFNQGQNLHYPYGFTTYTVPTTHQNFTNSNHYANNFTNPFQPSQQRDNQLNVAFDLSSNRNDFIQQAQQTISSFFPRQQPVTFDLTMKQGFIYGEKSVPNFNNQQQQNQDFNGLVTQSLDSNVNFEISINHQQIDHSSKIDKVMPSDFLTSKQMNSHILNSPLISKGVQTTPPLSGLLHQSTLPDYTFGHKSTVQKPPKKKKSYDEKAVEAVAENSPPLKKQNVLENLKIAFQASSSSLNPSSADTGPKGGKSKDIFPCPHCEKSYSHKPSLRKHIAAIHDEMRYPCPTCGLVFTQRTGVRRHVNAVHLKEVSFTCDICGKNFFRKALLKLHQRVHSGEKPYLCQECGKSFPKNSSFKRHMRFHNGTKAYACKLCGRTFNEKYNLKAHLLRAHKMELDEETGLSLLPDKPLIKSNDHRTVMFLKANSEKLVSVDETFRDLPSQNEFSYENSTSQILTNGVCTEVTEAVQCLLTGPEEDNKGFHNGNSITGNLVTSEEMFKIENDNSKSDEPQGEPQVTSDSVELDGGNEETASNEKNEQNQEHDPPIPMSEVKYLEVATVRKPKKKQRRNGNGNEYACKECGKTYLNPSSVYVHINATHKQRRFSCDQCSKDFMHKQHLVRHLESAHSIKVRKEATEVAHVHKCDVCKEQFSSKKALKRHVHTHVQGFKCGYCKSVFPTKDEMWQHIPTHQNDWVHQCTICGERFEKVAHLNRHLPSHLN</sequence>
<dbReference type="Pfam" id="PF00096">
    <property type="entry name" value="zf-C2H2"/>
    <property type="match status" value="5"/>
</dbReference>
<organism evidence="10 11">
    <name type="scientific">Artemia franciscana</name>
    <name type="common">Brine shrimp</name>
    <name type="synonym">Artemia sanfranciscana</name>
    <dbReference type="NCBI Taxonomy" id="6661"/>
    <lineage>
        <taxon>Eukaryota</taxon>
        <taxon>Metazoa</taxon>
        <taxon>Ecdysozoa</taxon>
        <taxon>Arthropoda</taxon>
        <taxon>Crustacea</taxon>
        <taxon>Branchiopoda</taxon>
        <taxon>Anostraca</taxon>
        <taxon>Artemiidae</taxon>
        <taxon>Artemia</taxon>
    </lineage>
</organism>
<keyword evidence="5" id="KW-0862">Zinc</keyword>
<keyword evidence="11" id="KW-1185">Reference proteome</keyword>